<organism evidence="1 2">
    <name type="scientific">Sphaerodactylus townsendi</name>
    <dbReference type="NCBI Taxonomy" id="933632"/>
    <lineage>
        <taxon>Eukaryota</taxon>
        <taxon>Metazoa</taxon>
        <taxon>Chordata</taxon>
        <taxon>Craniata</taxon>
        <taxon>Vertebrata</taxon>
        <taxon>Euteleostomi</taxon>
        <taxon>Lepidosauria</taxon>
        <taxon>Squamata</taxon>
        <taxon>Bifurcata</taxon>
        <taxon>Gekkota</taxon>
        <taxon>Sphaerodactylidae</taxon>
        <taxon>Sphaerodactylus</taxon>
    </lineage>
</organism>
<dbReference type="Proteomes" id="UP000827872">
    <property type="component" value="Linkage Group LG17"/>
</dbReference>
<evidence type="ECO:0000313" key="1">
    <source>
        <dbReference type="EMBL" id="KAH7987434.1"/>
    </source>
</evidence>
<protein>
    <submittedName>
        <fullName evidence="1">Uncharacterized protein</fullName>
    </submittedName>
</protein>
<reference evidence="1" key="1">
    <citation type="submission" date="2021-08" db="EMBL/GenBank/DDBJ databases">
        <title>The first chromosome-level gecko genome reveals the dynamic sex chromosomes of Neotropical dwarf geckos (Sphaerodactylidae: Sphaerodactylus).</title>
        <authorList>
            <person name="Pinto B.J."/>
            <person name="Keating S.E."/>
            <person name="Gamble T."/>
        </authorList>
    </citation>
    <scope>NUCLEOTIDE SEQUENCE</scope>
    <source>
        <strain evidence="1">TG3544</strain>
    </source>
</reference>
<comment type="caution">
    <text evidence="1">The sequence shown here is derived from an EMBL/GenBank/DDBJ whole genome shotgun (WGS) entry which is preliminary data.</text>
</comment>
<gene>
    <name evidence="1" type="ORF">K3G42_005042</name>
</gene>
<accession>A0ACB8E5E9</accession>
<dbReference type="EMBL" id="CM037630">
    <property type="protein sequence ID" value="KAH7987434.1"/>
    <property type="molecule type" value="Genomic_DNA"/>
</dbReference>
<proteinExistence type="predicted"/>
<keyword evidence="2" id="KW-1185">Reference proteome</keyword>
<evidence type="ECO:0000313" key="2">
    <source>
        <dbReference type="Proteomes" id="UP000827872"/>
    </source>
</evidence>
<sequence length="84" mass="9709">MENRCFAIRCNAETLNNRSLQRRMSETQSDNGLLSETERPRITMDDSRNEGLATWKTIPVPPFFRRFPFGSTDMSTTDHLIVSI</sequence>
<name>A0ACB8E5E9_9SAUR</name>